<evidence type="ECO:0000256" key="6">
    <source>
        <dbReference type="ARBA" id="ARBA00022801"/>
    </source>
</evidence>
<dbReference type="Gene3D" id="4.10.60.10">
    <property type="entry name" value="Zinc finger, CCHC-type"/>
    <property type="match status" value="1"/>
</dbReference>
<keyword evidence="5 10" id="KW-0863">Zinc-finger</keyword>
<evidence type="ECO:0000313" key="14">
    <source>
        <dbReference type="EMBL" id="KAK4486369.1"/>
    </source>
</evidence>
<accession>A0ABR0DAV7</accession>
<dbReference type="PANTHER" id="PTHR15439">
    <property type="entry name" value="RETINOBLASTOMA-BINDING PROTEIN 6"/>
    <property type="match status" value="1"/>
</dbReference>
<evidence type="ECO:0000256" key="11">
    <source>
        <dbReference type="SAM" id="MobiDB-lite"/>
    </source>
</evidence>
<comment type="caution">
    <text evidence="14">The sequence shown here is derived from an EMBL/GenBank/DDBJ whole genome shotgun (WGS) entry which is preliminary data.</text>
</comment>
<dbReference type="SMART" id="SM01180">
    <property type="entry name" value="DWNN"/>
    <property type="match status" value="1"/>
</dbReference>
<dbReference type="InterPro" id="IPR004130">
    <property type="entry name" value="Gpn"/>
</dbReference>
<dbReference type="Proteomes" id="UP001291926">
    <property type="component" value="Unassembled WGS sequence"/>
</dbReference>
<evidence type="ECO:0000313" key="15">
    <source>
        <dbReference type="Proteomes" id="UP001291926"/>
    </source>
</evidence>
<feature type="compositionally biased region" description="Basic and acidic residues" evidence="11">
    <location>
        <begin position="903"/>
        <end position="930"/>
    </location>
</feature>
<feature type="compositionally biased region" description="Acidic residues" evidence="11">
    <location>
        <begin position="946"/>
        <end position="990"/>
    </location>
</feature>
<gene>
    <name evidence="14" type="ORF">RD792_009042</name>
</gene>
<evidence type="ECO:0000256" key="5">
    <source>
        <dbReference type="ARBA" id="ARBA00022771"/>
    </source>
</evidence>
<dbReference type="InterPro" id="IPR027417">
    <property type="entry name" value="P-loop_NTPase"/>
</dbReference>
<proteinExistence type="inferred from homology"/>
<dbReference type="Gene3D" id="3.30.40.10">
    <property type="entry name" value="Zinc/RING finger domain, C3HC4 (zinc finger)"/>
    <property type="match status" value="1"/>
</dbReference>
<feature type="compositionally biased region" description="Low complexity" evidence="11">
    <location>
        <begin position="362"/>
        <end position="371"/>
    </location>
</feature>
<dbReference type="SUPFAM" id="SSF52540">
    <property type="entry name" value="P-loop containing nucleoside triphosphate hydrolases"/>
    <property type="match status" value="1"/>
</dbReference>
<evidence type="ECO:0000259" key="13">
    <source>
        <dbReference type="PROSITE" id="PS51282"/>
    </source>
</evidence>
<feature type="region of interest" description="Disordered" evidence="11">
    <location>
        <begin position="94"/>
        <end position="118"/>
    </location>
</feature>
<sequence length="990" mass="109446">MIMAVHYKFKSAKDYDSVAIDDRFISVGHLKQKIFEQKNLGRGTDYDLVVTNAHTNEEYLDEGMLIPKNASVLIRRVPGLPRKTIVIAPVSEKEGPTVENNSDDAVKGSISGTGASSMTNAEDIDWDEFGDDPYAIPQTAPFQSSIQDAPLVSKEDEDRKIKALVNTPALDCQPSNVVGPGKGFGREKSGRVMGGRGFGRSGFDQKTPPQGYICHRCKEPGHFIQHCPTNGDPTYDIKRVKPPTGIPRSMLIASPDGSYALPSGAVAVLKPNEAAFDKEMEGMPSTRSVVHLPPELHCPLCKQVMKDAVFASKCCFSSYCDKCIRDHIISKSACVCGASNILADDLLPNKTLRDTINRILESNNGSSGSSGITFQVQDMGSGNPKANVPSPTKSAASRGQQLPTTPSPKKKESSTDEDNKAANALQKQEKPISPKVVDVSEVTNKSKSVKEEPLPESPRLAESGEGGKKKKRKKTHIPPSAHENYPCAYDPYWNGVQPGFDAFMPPPYSGHMPYTGYGFSPMDFSFGCMLPYGPLQSDDLAMGLNGDLKRKRGMEGHEERQLFKNKDYGREDVSPVKSESLEIQSLVYPYFIIVRRMDIDQKAPENTASSSLGDTESKSVETDYISKTMEQLNIGEPSSSFKKKPVVIIVVGMAGSGKTTFLHRLVCHTMASNIRGYVVNLDPAVMTLPFGANIDIRDTVRYKEVMKQYNLGPNGGIMTSLNLFATKFDEVISVIEKRADQLDYVLVDTPGQIEIFTWSASGAIITEAFASTFPTVIAYVVDTPRSTNPATFMSNMLYACSILYKTRLPLILAFNKTDVAQHQFALEWMEDFEVFHAALDSDHSYTSTLTRSLSLALEEFYKNLRSVGVSAVTGGGMDSFFKAIEASAEEYMETYKTDLDKRRAEKQRLEEERRKENMDKLRKDMEKSRGEAVVLSTGLKDKNSMEFDEDDEEADKEVENEDGDDMIDDDEDEDEDEDDDKDEEVASFKF</sequence>
<name>A0ABR0DAV7_9LAMI</name>
<dbReference type="CDD" id="cd16620">
    <property type="entry name" value="vRING-HC-C4C4_RBBP6"/>
    <property type="match status" value="1"/>
</dbReference>
<feature type="compositionally biased region" description="Basic and acidic residues" evidence="11">
    <location>
        <begin position="409"/>
        <end position="420"/>
    </location>
</feature>
<feature type="domain" description="CCHC-type" evidence="12">
    <location>
        <begin position="214"/>
        <end position="228"/>
    </location>
</feature>
<dbReference type="InterPro" id="IPR001878">
    <property type="entry name" value="Znf_CCHC"/>
</dbReference>
<dbReference type="Pfam" id="PF13696">
    <property type="entry name" value="zf-CCHC_2"/>
    <property type="match status" value="1"/>
</dbReference>
<dbReference type="InterPro" id="IPR025829">
    <property type="entry name" value="Zn_knuckle_CX2CX3GHX4C"/>
</dbReference>
<dbReference type="InterPro" id="IPR014891">
    <property type="entry name" value="DWNN_domain"/>
</dbReference>
<dbReference type="InterPro" id="IPR033489">
    <property type="entry name" value="RBBP6"/>
</dbReference>
<evidence type="ECO:0000256" key="4">
    <source>
        <dbReference type="ARBA" id="ARBA00022741"/>
    </source>
</evidence>
<dbReference type="CDD" id="cd17870">
    <property type="entry name" value="GPN1"/>
    <property type="match status" value="1"/>
</dbReference>
<evidence type="ECO:0000259" key="12">
    <source>
        <dbReference type="PROSITE" id="PS50158"/>
    </source>
</evidence>
<feature type="region of interest" description="Disordered" evidence="11">
    <location>
        <begin position="360"/>
        <end position="484"/>
    </location>
</feature>
<protein>
    <submittedName>
        <fullName evidence="14">Uncharacterized protein</fullName>
    </submittedName>
</protein>
<dbReference type="InterPro" id="IPR036875">
    <property type="entry name" value="Znf_CCHC_sf"/>
</dbReference>
<dbReference type="Pfam" id="PF08783">
    <property type="entry name" value="DWNN"/>
    <property type="match status" value="1"/>
</dbReference>
<feature type="domain" description="DWNN" evidence="13">
    <location>
        <begin position="5"/>
        <end position="78"/>
    </location>
</feature>
<feature type="region of interest" description="Disordered" evidence="11">
    <location>
        <begin position="903"/>
        <end position="990"/>
    </location>
</feature>
<evidence type="ECO:0000256" key="8">
    <source>
        <dbReference type="ARBA" id="ARBA00023134"/>
    </source>
</evidence>
<keyword evidence="7" id="KW-0862">Zinc</keyword>
<comment type="similarity">
    <text evidence="2">Belongs to the GPN-loop GTPase family.</text>
</comment>
<organism evidence="14 15">
    <name type="scientific">Penstemon davidsonii</name>
    <dbReference type="NCBI Taxonomy" id="160366"/>
    <lineage>
        <taxon>Eukaryota</taxon>
        <taxon>Viridiplantae</taxon>
        <taxon>Streptophyta</taxon>
        <taxon>Embryophyta</taxon>
        <taxon>Tracheophyta</taxon>
        <taxon>Spermatophyta</taxon>
        <taxon>Magnoliopsida</taxon>
        <taxon>eudicotyledons</taxon>
        <taxon>Gunneridae</taxon>
        <taxon>Pentapetalae</taxon>
        <taxon>asterids</taxon>
        <taxon>lamiids</taxon>
        <taxon>Lamiales</taxon>
        <taxon>Plantaginaceae</taxon>
        <taxon>Cheloneae</taxon>
        <taxon>Penstemon</taxon>
    </lineage>
</organism>
<evidence type="ECO:0000256" key="7">
    <source>
        <dbReference type="ARBA" id="ARBA00022833"/>
    </source>
</evidence>
<comment type="subcellular location">
    <subcellularLocation>
        <location evidence="1">Nucleus</location>
    </subcellularLocation>
</comment>
<dbReference type="EMBL" id="JAYDYQ010002533">
    <property type="protein sequence ID" value="KAK4486369.1"/>
    <property type="molecule type" value="Genomic_DNA"/>
</dbReference>
<evidence type="ECO:0000256" key="9">
    <source>
        <dbReference type="ARBA" id="ARBA00023242"/>
    </source>
</evidence>
<keyword evidence="15" id="KW-1185">Reference proteome</keyword>
<dbReference type="PROSITE" id="PS51282">
    <property type="entry name" value="DWNN"/>
    <property type="match status" value="1"/>
</dbReference>
<dbReference type="Gene3D" id="3.10.20.90">
    <property type="entry name" value="Phosphatidylinositol 3-kinase Catalytic Subunit, Chain A, domain 1"/>
    <property type="match status" value="1"/>
</dbReference>
<feature type="compositionally biased region" description="Polar residues" evidence="11">
    <location>
        <begin position="389"/>
        <end position="404"/>
    </location>
</feature>
<evidence type="ECO:0000256" key="2">
    <source>
        <dbReference type="ARBA" id="ARBA00005290"/>
    </source>
</evidence>
<dbReference type="SUPFAM" id="SSF57850">
    <property type="entry name" value="RING/U-box"/>
    <property type="match status" value="1"/>
</dbReference>
<evidence type="ECO:0000256" key="1">
    <source>
        <dbReference type="ARBA" id="ARBA00004123"/>
    </source>
</evidence>
<reference evidence="14 15" key="1">
    <citation type="journal article" date="2023" name="bioRxiv">
        <title>Genome report: Whole genome sequence and annotation of Penstemon davidsonii.</title>
        <authorList>
            <person name="Ostevik K.L."/>
            <person name="Alabady M."/>
            <person name="Zhang M."/>
            <person name="Rausher M.D."/>
        </authorList>
    </citation>
    <scope>NUCLEOTIDE SEQUENCE [LARGE SCALE GENOMIC DNA]</scope>
    <source>
        <strain evidence="14">DNT005</strain>
        <tissue evidence="14">Whole leaf</tissue>
    </source>
</reference>
<keyword evidence="9" id="KW-0539">Nucleus</keyword>
<dbReference type="Pfam" id="PF03029">
    <property type="entry name" value="ATP_bind_1"/>
    <property type="match status" value="1"/>
</dbReference>
<dbReference type="Gene3D" id="3.40.50.300">
    <property type="entry name" value="P-loop containing nucleotide triphosphate hydrolases"/>
    <property type="match status" value="1"/>
</dbReference>
<dbReference type="PROSITE" id="PS50158">
    <property type="entry name" value="ZF_CCHC"/>
    <property type="match status" value="1"/>
</dbReference>
<dbReference type="InterPro" id="IPR013083">
    <property type="entry name" value="Znf_RING/FYVE/PHD"/>
</dbReference>
<keyword evidence="6" id="KW-0378">Hydrolase</keyword>
<keyword evidence="8" id="KW-0342">GTP-binding</keyword>
<dbReference type="PANTHER" id="PTHR15439:SF0">
    <property type="entry name" value="CELL DIVISION CYCLE AND APOPTOSIS REGULATOR PROTEIN 1-RELATED"/>
    <property type="match status" value="1"/>
</dbReference>
<evidence type="ECO:0000256" key="3">
    <source>
        <dbReference type="ARBA" id="ARBA00022723"/>
    </source>
</evidence>
<keyword evidence="4" id="KW-0547">Nucleotide-binding</keyword>
<evidence type="ECO:0000256" key="10">
    <source>
        <dbReference type="PROSITE-ProRule" id="PRU00047"/>
    </source>
</evidence>
<dbReference type="InterPro" id="IPR030230">
    <property type="entry name" value="Gpn1/Npa3/XAB1"/>
</dbReference>
<dbReference type="SUPFAM" id="SSF57756">
    <property type="entry name" value="Retrovirus zinc finger-like domains"/>
    <property type="match status" value="1"/>
</dbReference>
<keyword evidence="3" id="KW-0479">Metal-binding</keyword>